<dbReference type="InterPro" id="IPR036728">
    <property type="entry name" value="PBP_GOBP_sf"/>
</dbReference>
<dbReference type="InterPro" id="IPR006170">
    <property type="entry name" value="PBP/GOBP"/>
</dbReference>
<organism evidence="2">
    <name type="scientific">Blattella germanica</name>
    <name type="common">German cockroach</name>
    <name type="synonym">Blatta germanica</name>
    <dbReference type="NCBI Taxonomy" id="6973"/>
    <lineage>
        <taxon>Eukaryota</taxon>
        <taxon>Metazoa</taxon>
        <taxon>Ecdysozoa</taxon>
        <taxon>Arthropoda</taxon>
        <taxon>Hexapoda</taxon>
        <taxon>Insecta</taxon>
        <taxon>Pterygota</taxon>
        <taxon>Neoptera</taxon>
        <taxon>Polyneoptera</taxon>
        <taxon>Dictyoptera</taxon>
        <taxon>Blattodea</taxon>
        <taxon>Blaberoidea</taxon>
        <taxon>Blattellidae</taxon>
        <taxon>Blattella</taxon>
    </lineage>
</organism>
<dbReference type="SMART" id="SM00708">
    <property type="entry name" value="PhBP"/>
    <property type="match status" value="1"/>
</dbReference>
<accession>A0A0X8DC49</accession>
<reference evidence="2" key="1">
    <citation type="submission" date="2015-08" db="EMBL/GenBank/DDBJ databases">
        <title>Transcriptome-Based Identification and Expression Profiles of Chemosensory Genes in German Cockroach, Blattella germanica.</title>
        <authorList>
            <person name="Niu D.-J."/>
        </authorList>
    </citation>
    <scope>NUCLEOTIDE SEQUENCE</scope>
</reference>
<dbReference type="AlphaFoldDB" id="A0A0X8DC49"/>
<dbReference type="Gene3D" id="1.10.238.20">
    <property type="entry name" value="Pheromone/general odorant binding protein domain"/>
    <property type="match status" value="1"/>
</dbReference>
<dbReference type="PANTHER" id="PTHR21364">
    <property type="entry name" value="GENERAL ODORANT-BINDING PROTEIN 19A"/>
    <property type="match status" value="1"/>
</dbReference>
<keyword evidence="1" id="KW-0732">Signal</keyword>
<dbReference type="Pfam" id="PF01395">
    <property type="entry name" value="PBP_GOBP"/>
    <property type="match status" value="1"/>
</dbReference>
<dbReference type="GO" id="GO:0005549">
    <property type="term" value="F:odorant binding"/>
    <property type="evidence" value="ECO:0007669"/>
    <property type="project" value="InterPro"/>
</dbReference>
<feature type="signal peptide" evidence="1">
    <location>
        <begin position="1"/>
        <end position="23"/>
    </location>
</feature>
<dbReference type="EMBL" id="KT381654">
    <property type="protein sequence ID" value="AMA98145.1"/>
    <property type="molecule type" value="mRNA"/>
</dbReference>
<protein>
    <submittedName>
        <fullName evidence="2">Chemosensory protein</fullName>
    </submittedName>
</protein>
<evidence type="ECO:0000256" key="1">
    <source>
        <dbReference type="SAM" id="SignalP"/>
    </source>
</evidence>
<dbReference type="SUPFAM" id="SSF47565">
    <property type="entry name" value="Insect pheromone/odorant-binding proteins"/>
    <property type="match status" value="1"/>
</dbReference>
<sequence>MHNRVLLPALVVILVALLGHTHALIILTQNEGTGKLIRSKCQPESGVSTDLIEGVPKGNFPDDKNLKCYMKCAMSMTMTMRDDKLRIDIAKIMTERAVPEPNRSRILAAIDKCQNADQGLTDPCEIAFAATKCIHDADSEVLLFP</sequence>
<evidence type="ECO:0000313" key="2">
    <source>
        <dbReference type="EMBL" id="AMA98145.1"/>
    </source>
</evidence>
<dbReference type="PANTHER" id="PTHR21364:SF2">
    <property type="entry name" value="GENERAL ODORANT-BINDING PROTEIN 19A"/>
    <property type="match status" value="1"/>
</dbReference>
<name>A0A0X8DC49_BLAGE</name>
<proteinExistence type="evidence at transcript level"/>
<dbReference type="CDD" id="cd23992">
    <property type="entry name" value="PBP_GOBP"/>
    <property type="match status" value="1"/>
</dbReference>
<feature type="chain" id="PRO_5007065579" evidence="1">
    <location>
        <begin position="24"/>
        <end position="145"/>
    </location>
</feature>